<organism evidence="1 2">
    <name type="scientific">Panicum virgatum</name>
    <name type="common">Blackwell switchgrass</name>
    <dbReference type="NCBI Taxonomy" id="38727"/>
    <lineage>
        <taxon>Eukaryota</taxon>
        <taxon>Viridiplantae</taxon>
        <taxon>Streptophyta</taxon>
        <taxon>Embryophyta</taxon>
        <taxon>Tracheophyta</taxon>
        <taxon>Spermatophyta</taxon>
        <taxon>Magnoliopsida</taxon>
        <taxon>Liliopsida</taxon>
        <taxon>Poales</taxon>
        <taxon>Poaceae</taxon>
        <taxon>PACMAD clade</taxon>
        <taxon>Panicoideae</taxon>
        <taxon>Panicodae</taxon>
        <taxon>Paniceae</taxon>
        <taxon>Panicinae</taxon>
        <taxon>Panicum</taxon>
        <taxon>Panicum sect. Hiantes</taxon>
    </lineage>
</organism>
<name>A0A8T0TWE2_PANVG</name>
<accession>A0A8T0TWE2</accession>
<evidence type="ECO:0000313" key="1">
    <source>
        <dbReference type="EMBL" id="KAG2613273.1"/>
    </source>
</evidence>
<dbReference type="Proteomes" id="UP000823388">
    <property type="component" value="Chromosome 4K"/>
</dbReference>
<keyword evidence="2" id="KW-1185">Reference proteome</keyword>
<proteinExistence type="predicted"/>
<sequence>MLPREQQNEGRRETVFRGDGRMAMFILDFRIGCINRGATHSFDPLLVSPCWPAVRQPLPHMMIPSDSLTVTARFDGISSTSRKMFRGELSSARCARASLLLNRRCPRSRP</sequence>
<dbReference type="AlphaFoldDB" id="A0A8T0TWE2"/>
<dbReference type="EMBL" id="CM029043">
    <property type="protein sequence ID" value="KAG2613273.1"/>
    <property type="molecule type" value="Genomic_DNA"/>
</dbReference>
<protein>
    <submittedName>
        <fullName evidence="1">Uncharacterized protein</fullName>
    </submittedName>
</protein>
<evidence type="ECO:0000313" key="2">
    <source>
        <dbReference type="Proteomes" id="UP000823388"/>
    </source>
</evidence>
<reference evidence="1" key="1">
    <citation type="submission" date="2020-05" db="EMBL/GenBank/DDBJ databases">
        <title>WGS assembly of Panicum virgatum.</title>
        <authorList>
            <person name="Lovell J.T."/>
            <person name="Jenkins J."/>
            <person name="Shu S."/>
            <person name="Juenger T.E."/>
            <person name="Schmutz J."/>
        </authorList>
    </citation>
    <scope>NUCLEOTIDE SEQUENCE</scope>
    <source>
        <strain evidence="1">AP13</strain>
    </source>
</reference>
<comment type="caution">
    <text evidence="1">The sequence shown here is derived from an EMBL/GenBank/DDBJ whole genome shotgun (WGS) entry which is preliminary data.</text>
</comment>
<gene>
    <name evidence="1" type="ORF">PVAP13_4KG347900</name>
</gene>